<reference evidence="1" key="1">
    <citation type="submission" date="2017-05" db="UniProtKB">
        <authorList>
            <consortium name="EnsemblMetazoa"/>
        </authorList>
    </citation>
    <scope>IDENTIFICATION</scope>
</reference>
<organism evidence="1">
    <name type="scientific">Amphimedon queenslandica</name>
    <name type="common">Sponge</name>
    <dbReference type="NCBI Taxonomy" id="400682"/>
    <lineage>
        <taxon>Eukaryota</taxon>
        <taxon>Metazoa</taxon>
        <taxon>Porifera</taxon>
        <taxon>Demospongiae</taxon>
        <taxon>Heteroscleromorpha</taxon>
        <taxon>Haplosclerida</taxon>
        <taxon>Niphatidae</taxon>
        <taxon>Amphimedon</taxon>
    </lineage>
</organism>
<dbReference type="AlphaFoldDB" id="A0A1X7TCV0"/>
<dbReference type="EnsemblMetazoa" id="Aqu2.1.12408_001">
    <property type="protein sequence ID" value="Aqu2.1.12408_001"/>
    <property type="gene ID" value="Aqu2.1.12408"/>
</dbReference>
<proteinExistence type="predicted"/>
<sequence>MLSLLYHSRNTATTSCLTSSLLRRDILNASSPVTLMSIIGGDPGSDAPIGCRTG</sequence>
<accession>A0A1X7TCV0</accession>
<evidence type="ECO:0000313" key="1">
    <source>
        <dbReference type="EnsemblMetazoa" id="Aqu2.1.12408_001"/>
    </source>
</evidence>
<protein>
    <submittedName>
        <fullName evidence="1">Uncharacterized protein</fullName>
    </submittedName>
</protein>
<dbReference type="InParanoid" id="A0A1X7TCV0"/>
<name>A0A1X7TCV0_AMPQE</name>